<dbReference type="InterPro" id="IPR010435">
    <property type="entry name" value="C5a/SBT2-like_Fn3"/>
</dbReference>
<gene>
    <name evidence="14" type="ORF">PG996_001520</name>
</gene>
<feature type="domain" description="Peptidase S8/S53" evidence="11">
    <location>
        <begin position="136"/>
        <end position="532"/>
    </location>
</feature>
<feature type="active site" description="Charge relay system" evidence="8">
    <location>
        <position position="145"/>
    </location>
</feature>
<dbReference type="EMBL" id="JAQQWM010000001">
    <property type="protein sequence ID" value="KAK8082739.1"/>
    <property type="molecule type" value="Genomic_DNA"/>
</dbReference>
<dbReference type="InterPro" id="IPR003137">
    <property type="entry name" value="PA_domain"/>
</dbReference>
<dbReference type="Pfam" id="PF06280">
    <property type="entry name" value="fn3_5"/>
    <property type="match status" value="1"/>
</dbReference>
<evidence type="ECO:0000256" key="5">
    <source>
        <dbReference type="ARBA" id="ARBA00022729"/>
    </source>
</evidence>
<dbReference type="Gene3D" id="2.60.40.10">
    <property type="entry name" value="Immunoglobulins"/>
    <property type="match status" value="1"/>
</dbReference>
<dbReference type="InterPro" id="IPR050131">
    <property type="entry name" value="Peptidase_S8_subtilisin-like"/>
</dbReference>
<name>A0ABR1WGU7_9PEZI</name>
<evidence type="ECO:0000259" key="12">
    <source>
        <dbReference type="Pfam" id="PF02225"/>
    </source>
</evidence>
<dbReference type="SUPFAM" id="SSF52743">
    <property type="entry name" value="Subtilisin-like"/>
    <property type="match status" value="1"/>
</dbReference>
<feature type="chain" id="PRO_5046773330" evidence="10">
    <location>
        <begin position="26"/>
        <end position="908"/>
    </location>
</feature>
<keyword evidence="3" id="KW-0964">Secreted</keyword>
<proteinExistence type="inferred from homology"/>
<dbReference type="Pfam" id="PF00082">
    <property type="entry name" value="Peptidase_S8"/>
    <property type="match status" value="1"/>
</dbReference>
<evidence type="ECO:0000259" key="11">
    <source>
        <dbReference type="Pfam" id="PF00082"/>
    </source>
</evidence>
<dbReference type="PROSITE" id="PS00138">
    <property type="entry name" value="SUBTILASE_SER"/>
    <property type="match status" value="1"/>
</dbReference>
<dbReference type="Gene3D" id="3.50.30.30">
    <property type="match status" value="1"/>
</dbReference>
<dbReference type="InterPro" id="IPR015500">
    <property type="entry name" value="Peptidase_S8_subtilisin-rel"/>
</dbReference>
<feature type="domain" description="PA" evidence="12">
    <location>
        <begin position="365"/>
        <end position="439"/>
    </location>
</feature>
<keyword evidence="6 8" id="KW-0378">Hydrolase</keyword>
<evidence type="ECO:0000256" key="4">
    <source>
        <dbReference type="ARBA" id="ARBA00022670"/>
    </source>
</evidence>
<reference evidence="14 15" key="1">
    <citation type="submission" date="2023-01" db="EMBL/GenBank/DDBJ databases">
        <title>Analysis of 21 Apiospora genomes using comparative genomics revels a genus with tremendous synthesis potential of carbohydrate active enzymes and secondary metabolites.</title>
        <authorList>
            <person name="Sorensen T."/>
        </authorList>
    </citation>
    <scope>NUCLEOTIDE SEQUENCE [LARGE SCALE GENOMIC DNA]</scope>
    <source>
        <strain evidence="14 15">CBS 83171</strain>
    </source>
</reference>
<dbReference type="Proteomes" id="UP001446871">
    <property type="component" value="Unassembled WGS sequence"/>
</dbReference>
<dbReference type="InterPro" id="IPR013783">
    <property type="entry name" value="Ig-like_fold"/>
</dbReference>
<comment type="similarity">
    <text evidence="1 8 9">Belongs to the peptidase S8 family.</text>
</comment>
<dbReference type="InterPro" id="IPR046450">
    <property type="entry name" value="PA_dom_sf"/>
</dbReference>
<dbReference type="PROSITE" id="PS00136">
    <property type="entry name" value="SUBTILASE_ASP"/>
    <property type="match status" value="1"/>
</dbReference>
<dbReference type="PROSITE" id="PS00137">
    <property type="entry name" value="SUBTILASE_HIS"/>
    <property type="match status" value="1"/>
</dbReference>
<evidence type="ECO:0000256" key="10">
    <source>
        <dbReference type="SAM" id="SignalP"/>
    </source>
</evidence>
<sequence length="908" mass="97976">MRSLNLNAVAGLLLGVAVVVDTALAQPAARPNEYIVEYAAGSNALRARDSLATKGGIRVRKAFNSAVFSGASIETEAFDFDALSAMPEVANIWRNNILTLPRMTEKAEKVETYKALDYVVHNSTGVAKLHSAGVLGKGALVGIVDTGVWWEHPALGGCIGPECKVTGGYDLVGDIHWRPGLEKHPDEDPKDNGGHGTHVAGIVAGENEYWSGVAPQSNIRMYKVFSDADGPESDDATVIEAFLMAAEDGVDIITCSIGNFNGWSQNAWAVVADRLVDEGIFVSISAGNEGSAGPFFGSTGSSGKNVLAVASIASDKLPVKTWTAVYNTPRGTATNSSEAYLPAGGIFPRAASGFEIAPLNLDTTVVDDACKPYPSDTPRLENVIPLVKRGTCNFTQKITNLAALGAKYVLIYNDAGVIIEPQTIVGVRAAMISADLGAKIIETVKAGGNVTADFSNDSEIPSFVDWAAGGKASDFTTWGAGNDLAVKPDVGAPGGKIYSTYLDDTYSILSGTSMACPYVAGVAALWVSQFGGRATHGKEWARALGRRIISSGQALPWYDGANTDYNFTAPVEQVGTGLVDAWKVLHYDTQLEFNTMALNDTHYFNRYHKVQLTNNGKENIVYTFSNAPAAGFETYECAADDDCRIKPWKNLKAIKLDAIVTSLPAPFTLKPGESKLVEVHFDNPDKLGWNATALPAYSGNIRIKGSNGEELSVPYFGLGAKLKEVISPIFRKDYPVAVSGVGDVSIADKASYSFNTSEEALDFPRITARLKWGSAQIRWDIFEESWTEREWAWPLKVGEKGYVGTVHGIDKSTGSVDYPNITVTFPVEWVNRNADEAVLQLDHEYWWPEGKLGNGEKLKPGNYRENLRRAVLTLFCFYSMRFAALNPFGVPENGNQWSVFKTPKITVL</sequence>
<dbReference type="PANTHER" id="PTHR43806:SF66">
    <property type="entry name" value="SERIN ENDOPEPTIDASE"/>
    <property type="match status" value="1"/>
</dbReference>
<dbReference type="InterPro" id="IPR036852">
    <property type="entry name" value="Peptidase_S8/S53_dom_sf"/>
</dbReference>
<feature type="signal peptide" evidence="10">
    <location>
        <begin position="1"/>
        <end position="25"/>
    </location>
</feature>
<dbReference type="InterPro" id="IPR022398">
    <property type="entry name" value="Peptidase_S8_His-AS"/>
</dbReference>
<evidence type="ECO:0000256" key="9">
    <source>
        <dbReference type="RuleBase" id="RU003355"/>
    </source>
</evidence>
<evidence type="ECO:0000259" key="13">
    <source>
        <dbReference type="Pfam" id="PF06280"/>
    </source>
</evidence>
<dbReference type="InterPro" id="IPR023828">
    <property type="entry name" value="Peptidase_S8_Ser-AS"/>
</dbReference>
<keyword evidence="4 8" id="KW-0645">Protease</keyword>
<dbReference type="PRINTS" id="PR00723">
    <property type="entry name" value="SUBTILISIN"/>
</dbReference>
<dbReference type="CDD" id="cd07489">
    <property type="entry name" value="Peptidases_S8_5"/>
    <property type="match status" value="1"/>
</dbReference>
<dbReference type="Gene3D" id="3.40.50.200">
    <property type="entry name" value="Peptidase S8/S53 domain"/>
    <property type="match status" value="1"/>
</dbReference>
<accession>A0ABR1WGU7</accession>
<evidence type="ECO:0000256" key="2">
    <source>
        <dbReference type="ARBA" id="ARBA00022512"/>
    </source>
</evidence>
<dbReference type="InterPro" id="IPR034187">
    <property type="entry name" value="Peptidases_S8_5"/>
</dbReference>
<evidence type="ECO:0000313" key="14">
    <source>
        <dbReference type="EMBL" id="KAK8082739.1"/>
    </source>
</evidence>
<evidence type="ECO:0000256" key="3">
    <source>
        <dbReference type="ARBA" id="ARBA00022525"/>
    </source>
</evidence>
<evidence type="ECO:0000313" key="15">
    <source>
        <dbReference type="Proteomes" id="UP001446871"/>
    </source>
</evidence>
<feature type="domain" description="C5a peptidase/Subtilisin-like protease SBT2-like Fn3-like" evidence="13">
    <location>
        <begin position="597"/>
        <end position="715"/>
    </location>
</feature>
<dbReference type="InterPro" id="IPR000209">
    <property type="entry name" value="Peptidase_S8/S53_dom"/>
</dbReference>
<protein>
    <submittedName>
        <fullName evidence="14">PII-type proteinase</fullName>
    </submittedName>
</protein>
<evidence type="ECO:0000256" key="8">
    <source>
        <dbReference type="PROSITE-ProRule" id="PRU01240"/>
    </source>
</evidence>
<organism evidence="14 15">
    <name type="scientific">Apiospora saccharicola</name>
    <dbReference type="NCBI Taxonomy" id="335842"/>
    <lineage>
        <taxon>Eukaryota</taxon>
        <taxon>Fungi</taxon>
        <taxon>Dikarya</taxon>
        <taxon>Ascomycota</taxon>
        <taxon>Pezizomycotina</taxon>
        <taxon>Sordariomycetes</taxon>
        <taxon>Xylariomycetidae</taxon>
        <taxon>Amphisphaeriales</taxon>
        <taxon>Apiosporaceae</taxon>
        <taxon>Apiospora</taxon>
    </lineage>
</organism>
<keyword evidence="2" id="KW-0134">Cell wall</keyword>
<dbReference type="Pfam" id="PF02225">
    <property type="entry name" value="PA"/>
    <property type="match status" value="1"/>
</dbReference>
<evidence type="ECO:0000256" key="1">
    <source>
        <dbReference type="ARBA" id="ARBA00011073"/>
    </source>
</evidence>
<feature type="active site" description="Charge relay system" evidence="8">
    <location>
        <position position="195"/>
    </location>
</feature>
<dbReference type="InterPro" id="IPR023827">
    <property type="entry name" value="Peptidase_S8_Asp-AS"/>
</dbReference>
<evidence type="ECO:0000256" key="6">
    <source>
        <dbReference type="ARBA" id="ARBA00022801"/>
    </source>
</evidence>
<keyword evidence="15" id="KW-1185">Reference proteome</keyword>
<comment type="caution">
    <text evidence="14">The sequence shown here is derived from an EMBL/GenBank/DDBJ whole genome shotgun (WGS) entry which is preliminary data.</text>
</comment>
<evidence type="ECO:0000256" key="7">
    <source>
        <dbReference type="ARBA" id="ARBA00022825"/>
    </source>
</evidence>
<keyword evidence="5 10" id="KW-0732">Signal</keyword>
<dbReference type="PROSITE" id="PS51892">
    <property type="entry name" value="SUBTILASE"/>
    <property type="match status" value="1"/>
</dbReference>
<dbReference type="PANTHER" id="PTHR43806">
    <property type="entry name" value="PEPTIDASE S8"/>
    <property type="match status" value="1"/>
</dbReference>
<feature type="active site" description="Charge relay system" evidence="8">
    <location>
        <position position="513"/>
    </location>
</feature>
<dbReference type="SUPFAM" id="SSF52025">
    <property type="entry name" value="PA domain"/>
    <property type="match status" value="1"/>
</dbReference>
<dbReference type="CDD" id="cd02124">
    <property type="entry name" value="PA_PoS1_like"/>
    <property type="match status" value="1"/>
</dbReference>
<keyword evidence="7 8" id="KW-0720">Serine protease</keyword>